<reference evidence="4 5" key="1">
    <citation type="submission" date="2015-05" db="EMBL/GenBank/DDBJ databases">
        <title>Genome sequence of Mycobacterium haemophilum.</title>
        <authorList>
            <person name="Greninger A.L."/>
            <person name="Cunningham G."/>
            <person name="Miller S."/>
        </authorList>
    </citation>
    <scope>NUCLEOTIDE SEQUENCE [LARGE SCALE GENOMIC DNA]</scope>
    <source>
        <strain evidence="5">UC1</strain>
    </source>
</reference>
<proteinExistence type="inferred from homology"/>
<feature type="region of interest" description="Disordered" evidence="2">
    <location>
        <begin position="1"/>
        <end position="20"/>
    </location>
</feature>
<dbReference type="CDD" id="cd07302">
    <property type="entry name" value="CHD"/>
    <property type="match status" value="1"/>
</dbReference>
<dbReference type="GO" id="GO:0009190">
    <property type="term" value="P:cyclic nucleotide biosynthetic process"/>
    <property type="evidence" value="ECO:0007669"/>
    <property type="project" value="InterPro"/>
</dbReference>
<dbReference type="STRING" id="1202450.B586_03180"/>
<dbReference type="GO" id="GO:0035556">
    <property type="term" value="P:intracellular signal transduction"/>
    <property type="evidence" value="ECO:0007669"/>
    <property type="project" value="InterPro"/>
</dbReference>
<dbReference type="SMART" id="SM00044">
    <property type="entry name" value="CYCc"/>
    <property type="match status" value="1"/>
</dbReference>
<evidence type="ECO:0000256" key="1">
    <source>
        <dbReference type="ARBA" id="ARBA00005381"/>
    </source>
</evidence>
<dbReference type="SUPFAM" id="SSF55073">
    <property type="entry name" value="Nucleotide cyclase"/>
    <property type="match status" value="1"/>
</dbReference>
<protein>
    <submittedName>
        <fullName evidence="4">Adenylate cyclase</fullName>
    </submittedName>
</protein>
<dbReference type="InterPro" id="IPR029787">
    <property type="entry name" value="Nucleotide_cyclase"/>
</dbReference>
<evidence type="ECO:0000259" key="3">
    <source>
        <dbReference type="PROSITE" id="PS50125"/>
    </source>
</evidence>
<evidence type="ECO:0000256" key="2">
    <source>
        <dbReference type="SAM" id="MobiDB-lite"/>
    </source>
</evidence>
<dbReference type="InterPro" id="IPR001054">
    <property type="entry name" value="A/G_cyclase"/>
</dbReference>
<dbReference type="Proteomes" id="UP000036334">
    <property type="component" value="Unassembled WGS sequence"/>
</dbReference>
<keyword evidence="5" id="KW-1185">Reference proteome</keyword>
<dbReference type="InterPro" id="IPR050697">
    <property type="entry name" value="Adenylyl/Guanylyl_Cyclase_3/4"/>
</dbReference>
<comment type="similarity">
    <text evidence="1">Belongs to the adenylyl cyclase class-3 family.</text>
</comment>
<dbReference type="AlphaFoldDB" id="A0A0I9U2A1"/>
<dbReference type="OrthoDB" id="5476461at2"/>
<dbReference type="PANTHER" id="PTHR43081:SF1">
    <property type="entry name" value="ADENYLATE CYCLASE, TERMINAL-DIFFERENTIATION SPECIFIC"/>
    <property type="match status" value="1"/>
</dbReference>
<dbReference type="PROSITE" id="PS50125">
    <property type="entry name" value="GUANYLATE_CYCLASE_2"/>
    <property type="match status" value="1"/>
</dbReference>
<name>A0A0I9U2A1_9MYCO</name>
<organism evidence="4 5">
    <name type="scientific">Mycobacterium haemophilum</name>
    <dbReference type="NCBI Taxonomy" id="29311"/>
    <lineage>
        <taxon>Bacteria</taxon>
        <taxon>Bacillati</taxon>
        <taxon>Actinomycetota</taxon>
        <taxon>Actinomycetes</taxon>
        <taxon>Mycobacteriales</taxon>
        <taxon>Mycobacteriaceae</taxon>
        <taxon>Mycobacterium</taxon>
    </lineage>
</organism>
<evidence type="ECO:0000313" key="4">
    <source>
        <dbReference type="EMBL" id="KLO36156.1"/>
    </source>
</evidence>
<feature type="domain" description="Guanylate cyclase" evidence="3">
    <location>
        <begin position="96"/>
        <end position="222"/>
    </location>
</feature>
<comment type="caution">
    <text evidence="4">The sequence shown here is derived from an EMBL/GenBank/DDBJ whole genome shotgun (WGS) entry which is preliminary data.</text>
</comment>
<dbReference type="GO" id="GO:0004016">
    <property type="term" value="F:adenylate cyclase activity"/>
    <property type="evidence" value="ECO:0007669"/>
    <property type="project" value="UniProtKB-ARBA"/>
</dbReference>
<accession>A0A0I9U2A1</accession>
<dbReference type="Gene3D" id="3.30.70.1230">
    <property type="entry name" value="Nucleotide cyclase"/>
    <property type="match status" value="1"/>
</dbReference>
<dbReference type="PANTHER" id="PTHR43081">
    <property type="entry name" value="ADENYLATE CYCLASE, TERMINAL-DIFFERENTIATION SPECIFIC-RELATED"/>
    <property type="match status" value="1"/>
</dbReference>
<dbReference type="EMBL" id="LDPR01000010">
    <property type="protein sequence ID" value="KLO36156.1"/>
    <property type="molecule type" value="Genomic_DNA"/>
</dbReference>
<sequence length="265" mass="27780">MDNSDSVSPTSPGSPGPTSDFWQTLLTEGHARYSRERHLFRLLPSEPRCKGCSNPFGGVVGRIFAAAGYARSRKNPNLCVRCCERIPPGGAEVDIAVLFADVRGSTTMGEATAASDFAALLNRFYGAATRALLRRDAVVDKLIGDEVMAFFVKGISGPEYRSAAVNAGRDLLQAVGYGTQEGAWLNIGVAVNAGVAYVGNVGEAVVDFTALGDPVNVAARMQQQAAGGELLVARGVADELVGQAPVRALSLRGHAKPVEAFVLTA</sequence>
<evidence type="ECO:0000313" key="5">
    <source>
        <dbReference type="Proteomes" id="UP000036334"/>
    </source>
</evidence>
<dbReference type="PATRIC" id="fig|29311.18.peg.4244"/>
<dbReference type="Pfam" id="PF00211">
    <property type="entry name" value="Guanylate_cyc"/>
    <property type="match status" value="1"/>
</dbReference>
<gene>
    <name evidence="4" type="ORF">ABH38_13200</name>
</gene>